<comment type="similarity">
    <text evidence="2">Belongs to the outer membrane factor (OMF) (TC 1.B.17) family.</text>
</comment>
<dbReference type="InterPro" id="IPR051906">
    <property type="entry name" value="TolC-like"/>
</dbReference>
<keyword evidence="3" id="KW-0813">Transport</keyword>
<dbReference type="InterPro" id="IPR003423">
    <property type="entry name" value="OMP_efflux"/>
</dbReference>
<evidence type="ECO:0000256" key="7">
    <source>
        <dbReference type="ARBA" id="ARBA00023237"/>
    </source>
</evidence>
<dbReference type="PANTHER" id="PTHR30026:SF20">
    <property type="entry name" value="OUTER MEMBRANE PROTEIN TOLC"/>
    <property type="match status" value="1"/>
</dbReference>
<gene>
    <name evidence="8" type="ORF">GCM10011379_36020</name>
</gene>
<comment type="caution">
    <text evidence="8">The sequence shown here is derived from an EMBL/GenBank/DDBJ whole genome shotgun (WGS) entry which is preliminary data.</text>
</comment>
<proteinExistence type="inferred from homology"/>
<dbReference type="PANTHER" id="PTHR30026">
    <property type="entry name" value="OUTER MEMBRANE PROTEIN TOLC"/>
    <property type="match status" value="1"/>
</dbReference>
<keyword evidence="7" id="KW-0998">Cell outer membrane</keyword>
<reference evidence="8" key="2">
    <citation type="submission" date="2020-09" db="EMBL/GenBank/DDBJ databases">
        <authorList>
            <person name="Sun Q."/>
            <person name="Zhou Y."/>
        </authorList>
    </citation>
    <scope>NUCLEOTIDE SEQUENCE</scope>
    <source>
        <strain evidence="8">CGMCC 1.15290</strain>
    </source>
</reference>
<dbReference type="Proteomes" id="UP000627292">
    <property type="component" value="Unassembled WGS sequence"/>
</dbReference>
<dbReference type="GO" id="GO:0009279">
    <property type="term" value="C:cell outer membrane"/>
    <property type="evidence" value="ECO:0007669"/>
    <property type="project" value="UniProtKB-SubCell"/>
</dbReference>
<evidence type="ECO:0000256" key="1">
    <source>
        <dbReference type="ARBA" id="ARBA00004442"/>
    </source>
</evidence>
<dbReference type="Pfam" id="PF02321">
    <property type="entry name" value="OEP"/>
    <property type="match status" value="2"/>
</dbReference>
<keyword evidence="4" id="KW-1134">Transmembrane beta strand</keyword>
<protein>
    <submittedName>
        <fullName evidence="8">Membrane protein</fullName>
    </submittedName>
</protein>
<dbReference type="Gene3D" id="1.20.1600.10">
    <property type="entry name" value="Outer membrane efflux proteins (OEP)"/>
    <property type="match status" value="1"/>
</dbReference>
<dbReference type="GO" id="GO:1990281">
    <property type="term" value="C:efflux pump complex"/>
    <property type="evidence" value="ECO:0007669"/>
    <property type="project" value="TreeGrafter"/>
</dbReference>
<dbReference type="GO" id="GO:0015562">
    <property type="term" value="F:efflux transmembrane transporter activity"/>
    <property type="evidence" value="ECO:0007669"/>
    <property type="project" value="InterPro"/>
</dbReference>
<evidence type="ECO:0000256" key="4">
    <source>
        <dbReference type="ARBA" id="ARBA00022452"/>
    </source>
</evidence>
<reference evidence="8" key="1">
    <citation type="journal article" date="2014" name="Int. J. Syst. Evol. Microbiol.">
        <title>Complete genome sequence of Corynebacterium casei LMG S-19264T (=DSM 44701T), isolated from a smear-ripened cheese.</title>
        <authorList>
            <consortium name="US DOE Joint Genome Institute (JGI-PGF)"/>
            <person name="Walter F."/>
            <person name="Albersmeier A."/>
            <person name="Kalinowski J."/>
            <person name="Ruckert C."/>
        </authorList>
    </citation>
    <scope>NUCLEOTIDE SEQUENCE</scope>
    <source>
        <strain evidence="8">CGMCC 1.15290</strain>
    </source>
</reference>
<name>A0A917J0I5_9BACT</name>
<evidence type="ECO:0000256" key="2">
    <source>
        <dbReference type="ARBA" id="ARBA00007613"/>
    </source>
</evidence>
<dbReference type="RefSeq" id="WP_188954803.1">
    <property type="nucleotide sequence ID" value="NZ_BMIB01000003.1"/>
</dbReference>
<comment type="subcellular location">
    <subcellularLocation>
        <location evidence="1">Cell outer membrane</location>
    </subcellularLocation>
</comment>
<sequence>MKRLIFTLSWLIAGGICLPVSGQRTADSTLQEATLQSVIQYAVTHQAAVQQALIDENITGETIKTKLADWYPQVNFNYTLQHNFQVPQNFVNGQLIQFGVNNTSNGQFTLSQALFNRDVLLAARTRGDVQLQARQNTVNNKINVTVNVSKAFYDVLATLEQIKVTQQDIVRQESSLKNAQAQYEAGTTDKTDYKRATINLNNTRATLVSNAALLKAKKEYLKYLMGYPPTEELNIVYDSIRMSSEVGMDTLQMPSLGSRIEYQQLITQRKLQEANVKYERMSFLPTATLNGMYSLIYQNNDFNKLYNNNIPNSYGNVTIGIPIFQGGKRTAKIRSAELQLKRTDWDILNLQTMVSSEYNQALANYKSSFANFQALKENLQLAQEVYDVIALQYESGIKAYIEVINAESDLRTARINYYNALYQVLASKVDVQKALGQITY</sequence>
<evidence type="ECO:0000313" key="8">
    <source>
        <dbReference type="EMBL" id="GGH73940.1"/>
    </source>
</evidence>
<keyword evidence="6" id="KW-0472">Membrane</keyword>
<keyword evidence="9" id="KW-1185">Reference proteome</keyword>
<dbReference type="GO" id="GO:0015288">
    <property type="term" value="F:porin activity"/>
    <property type="evidence" value="ECO:0007669"/>
    <property type="project" value="TreeGrafter"/>
</dbReference>
<dbReference type="SUPFAM" id="SSF56954">
    <property type="entry name" value="Outer membrane efflux proteins (OEP)"/>
    <property type="match status" value="1"/>
</dbReference>
<keyword evidence="5" id="KW-0812">Transmembrane</keyword>
<dbReference type="AlphaFoldDB" id="A0A917J0I5"/>
<evidence type="ECO:0000313" key="9">
    <source>
        <dbReference type="Proteomes" id="UP000627292"/>
    </source>
</evidence>
<evidence type="ECO:0000256" key="6">
    <source>
        <dbReference type="ARBA" id="ARBA00023136"/>
    </source>
</evidence>
<dbReference type="EMBL" id="BMIB01000003">
    <property type="protein sequence ID" value="GGH73940.1"/>
    <property type="molecule type" value="Genomic_DNA"/>
</dbReference>
<evidence type="ECO:0000256" key="3">
    <source>
        <dbReference type="ARBA" id="ARBA00022448"/>
    </source>
</evidence>
<organism evidence="8 9">
    <name type="scientific">Filimonas zeae</name>
    <dbReference type="NCBI Taxonomy" id="1737353"/>
    <lineage>
        <taxon>Bacteria</taxon>
        <taxon>Pseudomonadati</taxon>
        <taxon>Bacteroidota</taxon>
        <taxon>Chitinophagia</taxon>
        <taxon>Chitinophagales</taxon>
        <taxon>Chitinophagaceae</taxon>
        <taxon>Filimonas</taxon>
    </lineage>
</organism>
<evidence type="ECO:0000256" key="5">
    <source>
        <dbReference type="ARBA" id="ARBA00022692"/>
    </source>
</evidence>
<accession>A0A917J0I5</accession>